<feature type="compositionally biased region" description="Acidic residues" evidence="5">
    <location>
        <begin position="869"/>
        <end position="888"/>
    </location>
</feature>
<comment type="subcellular location">
    <subcellularLocation>
        <location evidence="1">Nucleus</location>
    </subcellularLocation>
</comment>
<feature type="compositionally biased region" description="Polar residues" evidence="5">
    <location>
        <begin position="916"/>
        <end position="940"/>
    </location>
</feature>
<keyword evidence="4" id="KW-0863">Zinc-finger</keyword>
<feature type="domain" description="C2H2-type" evidence="7">
    <location>
        <begin position="577"/>
        <end position="606"/>
    </location>
</feature>
<dbReference type="GeneID" id="27317912"/>
<feature type="compositionally biased region" description="Basic and acidic residues" evidence="5">
    <location>
        <begin position="983"/>
        <end position="998"/>
    </location>
</feature>
<dbReference type="Pfam" id="PF13921">
    <property type="entry name" value="Myb_DNA-bind_6"/>
    <property type="match status" value="1"/>
</dbReference>
<dbReference type="InterPro" id="IPR017930">
    <property type="entry name" value="Myb_dom"/>
</dbReference>
<feature type="compositionally biased region" description="Low complexity" evidence="5">
    <location>
        <begin position="1034"/>
        <end position="1043"/>
    </location>
</feature>
<dbReference type="Pfam" id="PF00096">
    <property type="entry name" value="zf-C2H2"/>
    <property type="match status" value="1"/>
</dbReference>
<feature type="domain" description="C2H2-type" evidence="7">
    <location>
        <begin position="548"/>
        <end position="578"/>
    </location>
</feature>
<feature type="compositionally biased region" description="Polar residues" evidence="5">
    <location>
        <begin position="416"/>
        <end position="425"/>
    </location>
</feature>
<protein>
    <submittedName>
        <fullName evidence="9">Uncharacterized protein</fullName>
    </submittedName>
</protein>
<dbReference type="InterPro" id="IPR009057">
    <property type="entry name" value="Homeodomain-like_sf"/>
</dbReference>
<dbReference type="Proteomes" id="UP000054302">
    <property type="component" value="Unassembled WGS sequence"/>
</dbReference>
<dbReference type="PROSITE" id="PS50157">
    <property type="entry name" value="ZINC_FINGER_C2H2_2"/>
    <property type="match status" value="3"/>
</dbReference>
<feature type="compositionally biased region" description="Basic and acidic residues" evidence="5">
    <location>
        <begin position="1007"/>
        <end position="1024"/>
    </location>
</feature>
<feature type="compositionally biased region" description="Basic and acidic residues" evidence="5">
    <location>
        <begin position="199"/>
        <end position="209"/>
    </location>
</feature>
<dbReference type="PROSITE" id="PS00028">
    <property type="entry name" value="ZINC_FINGER_C2H2_1"/>
    <property type="match status" value="3"/>
</dbReference>
<feature type="compositionally biased region" description="Acidic residues" evidence="5">
    <location>
        <begin position="1101"/>
        <end position="1124"/>
    </location>
</feature>
<evidence type="ECO:0000259" key="8">
    <source>
        <dbReference type="PROSITE" id="PS51294"/>
    </source>
</evidence>
<dbReference type="CDD" id="cd00167">
    <property type="entry name" value="SANT"/>
    <property type="match status" value="2"/>
</dbReference>
<dbReference type="SMART" id="SM00355">
    <property type="entry name" value="ZnF_C2H2"/>
    <property type="match status" value="4"/>
</dbReference>
<feature type="region of interest" description="Disordered" evidence="5">
    <location>
        <begin position="292"/>
        <end position="542"/>
    </location>
</feature>
<feature type="domain" description="Myb-like" evidence="6">
    <location>
        <begin position="742"/>
        <end position="805"/>
    </location>
</feature>
<accession>A0A0D1X319</accession>
<feature type="region of interest" description="Disordered" evidence="5">
    <location>
        <begin position="1"/>
        <end position="213"/>
    </location>
</feature>
<dbReference type="PANTHER" id="PTHR46380:SF2">
    <property type="entry name" value="CYCLIN-D-BINDING MYB-LIKE TRANSCRIPTION FACTOR 1"/>
    <property type="match status" value="1"/>
</dbReference>
<organism evidence="9 10">
    <name type="scientific">Exophiala mesophila</name>
    <name type="common">Black yeast-like fungus</name>
    <dbReference type="NCBI Taxonomy" id="212818"/>
    <lineage>
        <taxon>Eukaryota</taxon>
        <taxon>Fungi</taxon>
        <taxon>Dikarya</taxon>
        <taxon>Ascomycota</taxon>
        <taxon>Pezizomycotina</taxon>
        <taxon>Eurotiomycetes</taxon>
        <taxon>Chaetothyriomycetidae</taxon>
        <taxon>Chaetothyriales</taxon>
        <taxon>Herpotrichiellaceae</taxon>
        <taxon>Exophiala</taxon>
    </lineage>
</organism>
<reference evidence="9 10" key="1">
    <citation type="submission" date="2015-01" db="EMBL/GenBank/DDBJ databases">
        <title>The Genome Sequence of Exophiala mesophila CBS40295.</title>
        <authorList>
            <consortium name="The Broad Institute Genomics Platform"/>
            <person name="Cuomo C."/>
            <person name="de Hoog S."/>
            <person name="Gorbushina A."/>
            <person name="Stielow B."/>
            <person name="Teixiera M."/>
            <person name="Abouelleil A."/>
            <person name="Chapman S.B."/>
            <person name="Priest M."/>
            <person name="Young S.K."/>
            <person name="Wortman J."/>
            <person name="Nusbaum C."/>
            <person name="Birren B."/>
        </authorList>
    </citation>
    <scope>NUCLEOTIDE SEQUENCE [LARGE SCALE GENOMIC DNA]</scope>
    <source>
        <strain evidence="9 10">CBS 40295</strain>
    </source>
</reference>
<dbReference type="GO" id="GO:0003700">
    <property type="term" value="F:DNA-binding transcription factor activity"/>
    <property type="evidence" value="ECO:0007669"/>
    <property type="project" value="TreeGrafter"/>
</dbReference>
<proteinExistence type="predicted"/>
<feature type="compositionally biased region" description="Acidic residues" evidence="5">
    <location>
        <begin position="511"/>
        <end position="522"/>
    </location>
</feature>
<dbReference type="EMBL" id="KN847520">
    <property type="protein sequence ID" value="KIV96165.1"/>
    <property type="molecule type" value="Genomic_DNA"/>
</dbReference>
<evidence type="ECO:0000256" key="1">
    <source>
        <dbReference type="ARBA" id="ARBA00004123"/>
    </source>
</evidence>
<feature type="compositionally biased region" description="Polar residues" evidence="5">
    <location>
        <begin position="823"/>
        <end position="844"/>
    </location>
</feature>
<keyword evidence="4" id="KW-0862">Zinc</keyword>
<dbReference type="RefSeq" id="XP_016227739.1">
    <property type="nucleotide sequence ID" value="XM_016364090.1"/>
</dbReference>
<dbReference type="SUPFAM" id="SSF46689">
    <property type="entry name" value="Homeodomain-like"/>
    <property type="match status" value="2"/>
</dbReference>
<feature type="compositionally biased region" description="Polar residues" evidence="5">
    <location>
        <begin position="176"/>
        <end position="188"/>
    </location>
</feature>
<feature type="compositionally biased region" description="Basic and acidic residues" evidence="5">
    <location>
        <begin position="320"/>
        <end position="343"/>
    </location>
</feature>
<dbReference type="SMART" id="SM00717">
    <property type="entry name" value="SANT"/>
    <property type="match status" value="2"/>
</dbReference>
<feature type="compositionally biased region" description="Basic and acidic residues" evidence="5">
    <location>
        <begin position="1057"/>
        <end position="1073"/>
    </location>
</feature>
<dbReference type="InterPro" id="IPR036236">
    <property type="entry name" value="Znf_C2H2_sf"/>
</dbReference>
<evidence type="ECO:0000259" key="6">
    <source>
        <dbReference type="PROSITE" id="PS50090"/>
    </source>
</evidence>
<gene>
    <name evidence="9" type="ORF">PV10_00067</name>
</gene>
<dbReference type="SUPFAM" id="SSF57667">
    <property type="entry name" value="beta-beta-alpha zinc fingers"/>
    <property type="match status" value="2"/>
</dbReference>
<feature type="compositionally biased region" description="Low complexity" evidence="5">
    <location>
        <begin position="376"/>
        <end position="385"/>
    </location>
</feature>
<dbReference type="OMA" id="IYEMDEG"/>
<keyword evidence="10" id="KW-1185">Reference proteome</keyword>
<feature type="compositionally biased region" description="Acidic residues" evidence="5">
    <location>
        <begin position="1044"/>
        <end position="1056"/>
    </location>
</feature>
<feature type="compositionally biased region" description="Basic and acidic residues" evidence="5">
    <location>
        <begin position="845"/>
        <end position="868"/>
    </location>
</feature>
<feature type="domain" description="HTH myb-type" evidence="8">
    <location>
        <begin position="697"/>
        <end position="744"/>
    </location>
</feature>
<evidence type="ECO:0000256" key="4">
    <source>
        <dbReference type="PROSITE-ProRule" id="PRU00042"/>
    </source>
</evidence>
<feature type="compositionally biased region" description="Low complexity" evidence="5">
    <location>
        <begin position="1145"/>
        <end position="1164"/>
    </location>
</feature>
<dbReference type="STRING" id="212818.A0A0D1X319"/>
<feature type="compositionally biased region" description="Polar residues" evidence="5">
    <location>
        <begin position="1130"/>
        <end position="1144"/>
    </location>
</feature>
<evidence type="ECO:0000313" key="10">
    <source>
        <dbReference type="Proteomes" id="UP000054302"/>
    </source>
</evidence>
<name>A0A0D1X319_EXOME</name>
<feature type="compositionally biased region" description="Polar residues" evidence="5">
    <location>
        <begin position="460"/>
        <end position="470"/>
    </location>
</feature>
<feature type="compositionally biased region" description="Basic residues" evidence="5">
    <location>
        <begin position="397"/>
        <end position="406"/>
    </location>
</feature>
<dbReference type="GO" id="GO:0000976">
    <property type="term" value="F:transcription cis-regulatory region binding"/>
    <property type="evidence" value="ECO:0007669"/>
    <property type="project" value="TreeGrafter"/>
</dbReference>
<keyword evidence="2" id="KW-0238">DNA-binding</keyword>
<feature type="compositionally biased region" description="Basic and acidic residues" evidence="5">
    <location>
        <begin position="32"/>
        <end position="52"/>
    </location>
</feature>
<feature type="compositionally biased region" description="Basic and acidic residues" evidence="5">
    <location>
        <begin position="437"/>
        <end position="459"/>
    </location>
</feature>
<feature type="compositionally biased region" description="Basic and acidic residues" evidence="5">
    <location>
        <begin position="162"/>
        <end position="174"/>
    </location>
</feature>
<dbReference type="PROSITE" id="PS51294">
    <property type="entry name" value="HTH_MYB"/>
    <property type="match status" value="1"/>
</dbReference>
<feature type="domain" description="Myb-like" evidence="6">
    <location>
        <begin position="697"/>
        <end position="740"/>
    </location>
</feature>
<keyword evidence="4" id="KW-0479">Metal-binding</keyword>
<dbReference type="VEuPathDB" id="FungiDB:PV10_00067"/>
<dbReference type="PROSITE" id="PS50090">
    <property type="entry name" value="MYB_LIKE"/>
    <property type="match status" value="2"/>
</dbReference>
<sequence length="1170" mass="129161">MGSEQSTLKANPDHEDDDVDAVAIAYSPSNRNSHDSDRDLTDPSDLSDDRESPTFNLSQAHKEQPVMSKSRKSKQRKPRNDNDTKRNIKGNTERSHNSRSPSSKDHLELPSLRDREPETFHIYATSDSSDDETQVQRSGVLAQRRLASQASKSAQDAIASNRENDKSTSERDSSPDEGTTQKSISPSPHVTRPKKRKHGDPSSHSRSQDPELVFTAVNSDRPAETSMHGQESAQQEITMLANGRWPCPHNECNATFASRKGSISHSKTHLESHTCGVCGKIFGRLDTLQRHLSKQHPEEQIETTDGAGSTIAVPENNHSSLDDARISEDDHTSYDGITTHRLESPVVDNRQKRKRDFSNSPQPASSRPSKRRRNSSHSNLSSVQSGDGENAPDAQKALKRSQKRRQSGIDEWAQRPTPTATQNISLVVPRLTHGQSSKHDSSRKDISVKGKQTRLDTGRSHNSTYTSTNGKGRAKPGVNYTSPAKSKISHSGMATSVATRTFSRTSSSIPTEDEDENEEPGSESDHGHSSEEGADMVQSHKAPGIRSHVCDVCLKSFASTKTLKRHLRSPGVHMTKYSCPRCSAAFVSKAKLHGHMEEEGHAQAGALRKSKGGFSEAEVEKLNRWKSRFCEDHHITAAQFNDMMTDTLQRVPSNNWKWPFIAAKDFLKQYMAVLPYRDNRSMLRYRERNFQNLAGSGNWTEEDDQDLVRLVKQYGTSWAKIGKMLTRTADAVSQRWRHKLQHAEAALGEWTPDELEKLEASIEQVRRASGPSATNGEWHIPWTQVSAIMKTRTPQQCSNRWRSLHGVKRDGIWVHVPGLKKTPGSSQVTGPSKLGTSWNLSTPSKMERRLQGSTREKHAPLSEMYVRDEDSDGEGEGEDEGEGESEVEEAAKITTPERDDDGVQNDKTPGAGESRNPLTNKTPGKTLGSSQLFHQTQIDTSAWKPPPSRSRRSKTPSQTQDRPSPNIAIQRRPASVSPLQEITLHRETGADESERQSTTDEEQSDAESEKTASEDGSQSKDESQKPGPSAVKITAQDQSSESDTSADDDEESEGEEEVGKDMITEHSLFREEADGMSPESSSSGEEDQDGADSQSTTTGTSEDENQVGENDDDDDDDYSENGSEDDSRAQFMNSIAKSAVRSSRSALNGGKLLSSGKKQSGTSSSEDDSD</sequence>
<evidence type="ECO:0000256" key="2">
    <source>
        <dbReference type="ARBA" id="ARBA00023125"/>
    </source>
</evidence>
<dbReference type="GO" id="GO:0005634">
    <property type="term" value="C:nucleus"/>
    <property type="evidence" value="ECO:0007669"/>
    <property type="project" value="UniProtKB-SubCell"/>
</dbReference>
<dbReference type="OrthoDB" id="39591at2759"/>
<dbReference type="Gene3D" id="1.10.10.60">
    <property type="entry name" value="Homeodomain-like"/>
    <property type="match status" value="2"/>
</dbReference>
<evidence type="ECO:0000313" key="9">
    <source>
        <dbReference type="EMBL" id="KIV96165.1"/>
    </source>
</evidence>
<feature type="domain" description="C2H2-type" evidence="7">
    <location>
        <begin position="273"/>
        <end position="301"/>
    </location>
</feature>
<feature type="compositionally biased region" description="Polar residues" evidence="5">
    <location>
        <begin position="492"/>
        <end position="510"/>
    </location>
</feature>
<keyword evidence="3" id="KW-0539">Nucleus</keyword>
<dbReference type="Gene3D" id="3.30.160.60">
    <property type="entry name" value="Classic Zinc Finger"/>
    <property type="match status" value="2"/>
</dbReference>
<feature type="region of interest" description="Disordered" evidence="5">
    <location>
        <begin position="816"/>
        <end position="1170"/>
    </location>
</feature>
<evidence type="ECO:0000259" key="7">
    <source>
        <dbReference type="PROSITE" id="PS50157"/>
    </source>
</evidence>
<dbReference type="PANTHER" id="PTHR46380">
    <property type="entry name" value="CYCLIN-D-BINDING MYB-LIKE TRANSCRIPTION FACTOR 1"/>
    <property type="match status" value="1"/>
</dbReference>
<evidence type="ECO:0000256" key="5">
    <source>
        <dbReference type="SAM" id="MobiDB-lite"/>
    </source>
</evidence>
<dbReference type="InterPro" id="IPR013087">
    <property type="entry name" value="Znf_C2H2_type"/>
</dbReference>
<dbReference type="InterPro" id="IPR001005">
    <property type="entry name" value="SANT/Myb"/>
</dbReference>
<dbReference type="GO" id="GO:0008270">
    <property type="term" value="F:zinc ion binding"/>
    <property type="evidence" value="ECO:0007669"/>
    <property type="project" value="UniProtKB-KW"/>
</dbReference>
<dbReference type="Pfam" id="PF12874">
    <property type="entry name" value="zf-met"/>
    <property type="match status" value="1"/>
</dbReference>
<dbReference type="AlphaFoldDB" id="A0A0D1X319"/>
<evidence type="ECO:0000256" key="3">
    <source>
        <dbReference type="ARBA" id="ARBA00023242"/>
    </source>
</evidence>
<feature type="compositionally biased region" description="Basic and acidic residues" evidence="5">
    <location>
        <begin position="78"/>
        <end position="119"/>
    </location>
</feature>
<dbReference type="InterPro" id="IPR051651">
    <property type="entry name" value="DMTF1_DNA-bind_reg"/>
</dbReference>